<dbReference type="Gene3D" id="2.60.40.10">
    <property type="entry name" value="Immunoglobulins"/>
    <property type="match status" value="1"/>
</dbReference>
<evidence type="ECO:0000313" key="2">
    <source>
        <dbReference type="EMBL" id="BBL03471.1"/>
    </source>
</evidence>
<dbReference type="InterPro" id="IPR024361">
    <property type="entry name" value="BACON"/>
</dbReference>
<dbReference type="Proteomes" id="UP000318946">
    <property type="component" value="Chromosome"/>
</dbReference>
<organism evidence="2 3">
    <name type="scientific">Alistipes communis</name>
    <dbReference type="NCBI Taxonomy" id="2585118"/>
    <lineage>
        <taxon>Bacteria</taxon>
        <taxon>Pseudomonadati</taxon>
        <taxon>Bacteroidota</taxon>
        <taxon>Bacteroidia</taxon>
        <taxon>Bacteroidales</taxon>
        <taxon>Rikenellaceae</taxon>
        <taxon>Alistipes</taxon>
    </lineage>
</organism>
<dbReference type="AlphaFoldDB" id="A0A4Y1WQU9"/>
<gene>
    <name evidence="2" type="ORF">A5CBH24_07840</name>
</gene>
<keyword evidence="3" id="KW-1185">Reference proteome</keyword>
<evidence type="ECO:0000313" key="3">
    <source>
        <dbReference type="Proteomes" id="UP000318946"/>
    </source>
</evidence>
<dbReference type="EMBL" id="AP019735">
    <property type="protein sequence ID" value="BBL03471.1"/>
    <property type="molecule type" value="Genomic_DNA"/>
</dbReference>
<dbReference type="KEGG" id="acou:A5CBH24_07840"/>
<dbReference type="CDD" id="cd14948">
    <property type="entry name" value="BACON"/>
    <property type="match status" value="1"/>
</dbReference>
<dbReference type="Pfam" id="PF19190">
    <property type="entry name" value="BACON_2"/>
    <property type="match status" value="1"/>
</dbReference>
<name>A0A4Y1WQU9_9BACT</name>
<dbReference type="InterPro" id="IPR013783">
    <property type="entry name" value="Ig-like_fold"/>
</dbReference>
<feature type="domain" description="BACON" evidence="1">
    <location>
        <begin position="31"/>
        <end position="98"/>
    </location>
</feature>
<accession>A0A4Y1WQU9</accession>
<proteinExistence type="predicted"/>
<protein>
    <recommendedName>
        <fullName evidence="1">BACON domain-containing protein</fullName>
    </recommendedName>
</protein>
<reference evidence="3" key="1">
    <citation type="submission" date="2019-06" db="EMBL/GenBank/DDBJ databases">
        <title>Alistipes onderdonkii subsp. vulgaris subsp. nov., Alistipes dispar sp. nov. and Alistipes communis sp. nov., isolated from human faeces, and creation of Alistipes onderdonkii subsp. onderdonkii subsp. nov.</title>
        <authorList>
            <person name="Sakamoto M."/>
            <person name="Ikeyama N."/>
            <person name="Ogata Y."/>
            <person name="Suda W."/>
            <person name="Iino T."/>
            <person name="Hattori M."/>
            <person name="Ohkuma M."/>
        </authorList>
    </citation>
    <scope>NUCLEOTIDE SEQUENCE [LARGE SCALE GENOMIC DNA]</scope>
    <source>
        <strain evidence="3">5CBH24</strain>
    </source>
</reference>
<sequence length="472" mass="51425">MLFASCSDDDAPMPDPELTLTPDTEISLPVGGGSVEVAVSTNLGSWTALSNETWCEVTLAEGKFTVSADANDALAARPTATVTVTAGEGERSITREVRVTQGAQTFTDLSAAGCANCYIVAPKSASVFDAAYKGNSSTESIGAAEGAELVWQSAQGLVTRVAYAADEKKIIVETADKSGNAVVAAVDESGTILWSWHLWIVDYDPSASLFTTAPNASGTTWSFMDRNLGALTVERGSFDSHGLLYQWGRKDPFPGTTAFTIMNEDYTYEVDGEPEVYGIDNRVLPKFGLTAEFHGTIEKSIQNPAVFYAMTYKHTGVEDEYGEEIVENDYKTGDWVDVSNDDYWGGESRKKTIYDPCPVGYKVPVCDADGNTPYAWLVYTVGKWDEANRGFEQEGQWFPTTGTRAYASGGLDYTEANPYSGLWIGTKGKASDNLELYPDLYGQYMFIIDSKRMLKVSKDKRSQGMSLRCVKE</sequence>
<evidence type="ECO:0000259" key="1">
    <source>
        <dbReference type="Pfam" id="PF19190"/>
    </source>
</evidence>